<dbReference type="EMBL" id="CP000360">
    <property type="protein sequence ID" value="ABF43614.1"/>
    <property type="molecule type" value="Genomic_DNA"/>
</dbReference>
<dbReference type="EnsemblBacteria" id="ABF43614">
    <property type="protein sequence ID" value="ABF43614"/>
    <property type="gene ID" value="Acid345_4614"/>
</dbReference>
<evidence type="ECO:0000256" key="2">
    <source>
        <dbReference type="SAM" id="SignalP"/>
    </source>
</evidence>
<dbReference type="AlphaFoldDB" id="Q1IHN6"/>
<feature type="chain" id="PRO_5004191147" evidence="2">
    <location>
        <begin position="27"/>
        <end position="171"/>
    </location>
</feature>
<feature type="compositionally biased region" description="Low complexity" evidence="1">
    <location>
        <begin position="60"/>
        <end position="95"/>
    </location>
</feature>
<feature type="compositionally biased region" description="Low complexity" evidence="1">
    <location>
        <begin position="25"/>
        <end position="42"/>
    </location>
</feature>
<organism evidence="3 4">
    <name type="scientific">Koribacter versatilis (strain Ellin345)</name>
    <dbReference type="NCBI Taxonomy" id="204669"/>
    <lineage>
        <taxon>Bacteria</taxon>
        <taxon>Pseudomonadati</taxon>
        <taxon>Acidobacteriota</taxon>
        <taxon>Terriglobia</taxon>
        <taxon>Terriglobales</taxon>
        <taxon>Candidatus Korobacteraceae</taxon>
        <taxon>Candidatus Korobacter</taxon>
    </lineage>
</organism>
<dbReference type="KEGG" id="aba:Acid345_4614"/>
<accession>Q1IHN6</accession>
<evidence type="ECO:0000256" key="1">
    <source>
        <dbReference type="SAM" id="MobiDB-lite"/>
    </source>
</evidence>
<name>Q1IHN6_KORVE</name>
<dbReference type="HOGENOM" id="CLU_1560932_0_0_0"/>
<dbReference type="RefSeq" id="WP_011525411.1">
    <property type="nucleotide sequence ID" value="NC_008009.1"/>
</dbReference>
<sequence length="171" mass="17063">MKITLQHGLSAVLAGVLALAPLAAEAQQQQTAAPADAQTQPQNGTQVNPAQGPLEPVPTQDQNQLPETPQQQQPGQQVPAQNAPANPTPQTQNQTEPLGTATAPGVSTVGGGASKPAGVAIAPAKQKQYRGLLIKLGLIAAGGAALGTVYALSRGTSSTPPNSSPTSAPAH</sequence>
<reference evidence="3 4" key="1">
    <citation type="journal article" date="2009" name="Appl. Environ. Microbiol.">
        <title>Three genomes from the phylum Acidobacteria provide insight into the lifestyles of these microorganisms in soils.</title>
        <authorList>
            <person name="Ward N.L."/>
            <person name="Challacombe J.F."/>
            <person name="Janssen P.H."/>
            <person name="Henrissat B."/>
            <person name="Coutinho P.M."/>
            <person name="Wu M."/>
            <person name="Xie G."/>
            <person name="Haft D.H."/>
            <person name="Sait M."/>
            <person name="Badger J."/>
            <person name="Barabote R.D."/>
            <person name="Bradley B."/>
            <person name="Brettin T.S."/>
            <person name="Brinkac L.M."/>
            <person name="Bruce D."/>
            <person name="Creasy T."/>
            <person name="Daugherty S.C."/>
            <person name="Davidsen T.M."/>
            <person name="DeBoy R.T."/>
            <person name="Detter J.C."/>
            <person name="Dodson R.J."/>
            <person name="Durkin A.S."/>
            <person name="Ganapathy A."/>
            <person name="Gwinn-Giglio M."/>
            <person name="Han C.S."/>
            <person name="Khouri H."/>
            <person name="Kiss H."/>
            <person name="Kothari S.P."/>
            <person name="Madupu R."/>
            <person name="Nelson K.E."/>
            <person name="Nelson W.C."/>
            <person name="Paulsen I."/>
            <person name="Penn K."/>
            <person name="Ren Q."/>
            <person name="Rosovitz M.J."/>
            <person name="Selengut J.D."/>
            <person name="Shrivastava S."/>
            <person name="Sullivan S.A."/>
            <person name="Tapia R."/>
            <person name="Thompson L.S."/>
            <person name="Watkins K.L."/>
            <person name="Yang Q."/>
            <person name="Yu C."/>
            <person name="Zafar N."/>
            <person name="Zhou L."/>
            <person name="Kuske C.R."/>
        </authorList>
    </citation>
    <scope>NUCLEOTIDE SEQUENCE [LARGE SCALE GENOMIC DNA]</scope>
    <source>
        <strain evidence="3 4">Ellin345</strain>
    </source>
</reference>
<feature type="region of interest" description="Disordered" evidence="1">
    <location>
        <begin position="25"/>
        <end position="110"/>
    </location>
</feature>
<dbReference type="STRING" id="204669.Acid345_4614"/>
<evidence type="ECO:0000313" key="4">
    <source>
        <dbReference type="Proteomes" id="UP000002432"/>
    </source>
</evidence>
<dbReference type="eggNOG" id="ENOG502ZP4A">
    <property type="taxonomic scope" value="Bacteria"/>
</dbReference>
<gene>
    <name evidence="3" type="ordered locus">Acid345_4614</name>
</gene>
<evidence type="ECO:0000313" key="3">
    <source>
        <dbReference type="EMBL" id="ABF43614.1"/>
    </source>
</evidence>
<dbReference type="Proteomes" id="UP000002432">
    <property type="component" value="Chromosome"/>
</dbReference>
<proteinExistence type="predicted"/>
<feature type="signal peptide" evidence="2">
    <location>
        <begin position="1"/>
        <end position="26"/>
    </location>
</feature>
<protein>
    <submittedName>
        <fullName evidence="3">Uncharacterized protein</fullName>
    </submittedName>
</protein>
<keyword evidence="4" id="KW-1185">Reference proteome</keyword>
<keyword evidence="2" id="KW-0732">Signal</keyword>